<organism evidence="1 2">
    <name type="scientific">Paenibacillus montanisoli</name>
    <dbReference type="NCBI Taxonomy" id="2081970"/>
    <lineage>
        <taxon>Bacteria</taxon>
        <taxon>Bacillati</taxon>
        <taxon>Bacillota</taxon>
        <taxon>Bacilli</taxon>
        <taxon>Bacillales</taxon>
        <taxon>Paenibacillaceae</taxon>
        <taxon>Paenibacillus</taxon>
    </lineage>
</organism>
<accession>A0A328U777</accession>
<dbReference type="Proteomes" id="UP000249260">
    <property type="component" value="Unassembled WGS sequence"/>
</dbReference>
<dbReference type="RefSeq" id="WP_112882091.1">
    <property type="nucleotide sequence ID" value="NZ_QLUW01000002.1"/>
</dbReference>
<comment type="caution">
    <text evidence="1">The sequence shown here is derived from an EMBL/GenBank/DDBJ whole genome shotgun (WGS) entry which is preliminary data.</text>
</comment>
<reference evidence="1 2" key="1">
    <citation type="submission" date="2018-06" db="EMBL/GenBank/DDBJ databases">
        <title>Paenibacillus montanisoli sp. nov., isolated from mountain area soil.</title>
        <authorList>
            <person name="Wu M."/>
        </authorList>
    </citation>
    <scope>NUCLEOTIDE SEQUENCE [LARGE SCALE GENOMIC DNA]</scope>
    <source>
        <strain evidence="1 2">RA17</strain>
    </source>
</reference>
<dbReference type="AlphaFoldDB" id="A0A328U777"/>
<sequence length="83" mass="9893">MIPITSLEDFKTYKGTQGYFIIADDVNGRKMHSNRCTAVDITHFRTKVLEKEGQHGRYFFTEDFFEAREYPKVKKCELCRKFM</sequence>
<evidence type="ECO:0000313" key="2">
    <source>
        <dbReference type="Proteomes" id="UP000249260"/>
    </source>
</evidence>
<dbReference type="EMBL" id="QLUW01000002">
    <property type="protein sequence ID" value="RAP75866.1"/>
    <property type="molecule type" value="Genomic_DNA"/>
</dbReference>
<protein>
    <submittedName>
        <fullName evidence="1">Uncharacterized protein</fullName>
    </submittedName>
</protein>
<gene>
    <name evidence="1" type="ORF">DL346_10550</name>
</gene>
<evidence type="ECO:0000313" key="1">
    <source>
        <dbReference type="EMBL" id="RAP75866.1"/>
    </source>
</evidence>
<keyword evidence="2" id="KW-1185">Reference proteome</keyword>
<dbReference type="OrthoDB" id="2679561at2"/>
<proteinExistence type="predicted"/>
<name>A0A328U777_9BACL</name>